<protein>
    <submittedName>
        <fullName evidence="3">Uncharacterized protein</fullName>
    </submittedName>
</protein>
<dbReference type="OrthoDB" id="308933at2"/>
<dbReference type="CDD" id="cd01026">
    <property type="entry name" value="TOPRIM_OLD"/>
    <property type="match status" value="1"/>
</dbReference>
<evidence type="ECO:0000313" key="3">
    <source>
        <dbReference type="EMBL" id="RSU16577.1"/>
    </source>
</evidence>
<name>A0A430B8L2_9ENTE</name>
<dbReference type="Pfam" id="PF13175">
    <property type="entry name" value="AAA_15"/>
    <property type="match status" value="1"/>
</dbReference>
<dbReference type="Gene3D" id="3.40.50.300">
    <property type="entry name" value="P-loop containing nucleotide triphosphate hydrolases"/>
    <property type="match status" value="1"/>
</dbReference>
<dbReference type="Pfam" id="PF20469">
    <property type="entry name" value="OLD-like_TOPRIM"/>
    <property type="match status" value="1"/>
</dbReference>
<evidence type="ECO:0000313" key="4">
    <source>
        <dbReference type="Proteomes" id="UP000288028"/>
    </source>
</evidence>
<dbReference type="SUPFAM" id="SSF52540">
    <property type="entry name" value="P-loop containing nucleoside triphosphate hydrolases"/>
    <property type="match status" value="1"/>
</dbReference>
<dbReference type="GeneID" id="95580320"/>
<dbReference type="InterPro" id="IPR034139">
    <property type="entry name" value="TOPRIM_OLD"/>
</dbReference>
<proteinExistence type="predicted"/>
<dbReference type="PANTHER" id="PTHR43581">
    <property type="entry name" value="ATP/GTP PHOSPHATASE"/>
    <property type="match status" value="1"/>
</dbReference>
<feature type="domain" description="OLD protein-like TOPRIM" evidence="2">
    <location>
        <begin position="404"/>
        <end position="467"/>
    </location>
</feature>
<dbReference type="InterPro" id="IPR051396">
    <property type="entry name" value="Bact_Antivir_Def_Nuclease"/>
</dbReference>
<comment type="caution">
    <text evidence="3">The sequence shown here is derived from an EMBL/GenBank/DDBJ whole genome shotgun (WGS) entry which is preliminary data.</text>
</comment>
<reference evidence="3 4" key="1">
    <citation type="submission" date="2017-05" db="EMBL/GenBank/DDBJ databases">
        <title>Vagococcus spp. assemblies.</title>
        <authorList>
            <person name="Gulvik C.A."/>
        </authorList>
    </citation>
    <scope>NUCLEOTIDE SEQUENCE [LARGE SCALE GENOMIC DNA]</scope>
    <source>
        <strain evidence="3 4">SS1714</strain>
    </source>
</reference>
<dbReference type="InterPro" id="IPR041685">
    <property type="entry name" value="AAA_GajA/Old/RecF-like"/>
</dbReference>
<dbReference type="Proteomes" id="UP000288028">
    <property type="component" value="Unassembled WGS sequence"/>
</dbReference>
<dbReference type="RefSeq" id="WP_126791917.1">
    <property type="nucleotide sequence ID" value="NZ_CP060720.1"/>
</dbReference>
<dbReference type="EMBL" id="NGKB01000002">
    <property type="protein sequence ID" value="RSU16577.1"/>
    <property type="molecule type" value="Genomic_DNA"/>
</dbReference>
<organism evidence="3 4">
    <name type="scientific">Vagococcus carniphilus</name>
    <dbReference type="NCBI Taxonomy" id="218144"/>
    <lineage>
        <taxon>Bacteria</taxon>
        <taxon>Bacillati</taxon>
        <taxon>Bacillota</taxon>
        <taxon>Bacilli</taxon>
        <taxon>Lactobacillales</taxon>
        <taxon>Enterococcaceae</taxon>
        <taxon>Vagococcus</taxon>
    </lineage>
</organism>
<dbReference type="AlphaFoldDB" id="A0A430B8L2"/>
<evidence type="ECO:0000259" key="1">
    <source>
        <dbReference type="Pfam" id="PF13175"/>
    </source>
</evidence>
<dbReference type="PANTHER" id="PTHR43581:SF4">
    <property type="entry name" value="ATP_GTP PHOSPHATASE"/>
    <property type="match status" value="1"/>
</dbReference>
<evidence type="ECO:0000259" key="2">
    <source>
        <dbReference type="Pfam" id="PF20469"/>
    </source>
</evidence>
<sequence>MKLEKLIVHNFRGLKGNENKISFDKSNIIFLIGKNNNGKSTFLHAYDFFVSPKKRATIEDFSDFNTTEKIEIEGIFISEPDDSKDKDLSKGEPSWIENWVDKNNRISIKKTWSNINEEGKKQTYSPKEGQYIEGGFGGFDTLLKKYAPSAIMINAVTSSEDLEKLINDIITKNHIKKLETEYSEDYDNIITSLENLKGKISNAEDITKINSDMTNFFKKTFPEYSLKIAPIQDSGVDITKTLKSTHGIKVGKSDNNKSQNSAENIVSDYNDENFHSLDKNGHGIMRQAFFSFLSTYGAEIKKEEKEYLILFEEPELYLHPSAIFSLRDQLYELAENSPYQIMCATHSPLMIDTSKTHSSLIRLEKERQNSITKTRQVDFDLYTSEEKDYLQMMNRFNPHICESFFADEVILVEGDTEAIIYRELIKKFYSDYREVFVLNTGSKSNMVFYQKILTHFGIKHVVVHDVDSKTVKINKGKETEREQTNAMWTYNQKIWDQIVTSNTEIKGISRRFVHNRNFEDAHDYKYDFKKGKPLSAFEFAKQIERDSKIPSIRFLDDFFGEGIINFSPEDIEEIIREKDTEE</sequence>
<keyword evidence="4" id="KW-1185">Reference proteome</keyword>
<dbReference type="InterPro" id="IPR027417">
    <property type="entry name" value="P-loop_NTPase"/>
</dbReference>
<accession>A0A430B8L2</accession>
<feature type="domain" description="Endonuclease GajA/Old nuclease/RecF-like AAA" evidence="1">
    <location>
        <begin position="1"/>
        <end position="351"/>
    </location>
</feature>
<gene>
    <name evidence="3" type="ORF">CBF28_03350</name>
</gene>